<feature type="compositionally biased region" description="Polar residues" evidence="2">
    <location>
        <begin position="122"/>
        <end position="133"/>
    </location>
</feature>
<feature type="compositionally biased region" description="Polar residues" evidence="2">
    <location>
        <begin position="849"/>
        <end position="864"/>
    </location>
</feature>
<evidence type="ECO:0000313" key="4">
    <source>
        <dbReference type="EMBL" id="CAF9914951.1"/>
    </source>
</evidence>
<feature type="region of interest" description="Disordered" evidence="2">
    <location>
        <begin position="1"/>
        <end position="50"/>
    </location>
</feature>
<keyword evidence="5" id="KW-1185">Reference proteome</keyword>
<evidence type="ECO:0000256" key="1">
    <source>
        <dbReference type="SAM" id="Coils"/>
    </source>
</evidence>
<feature type="compositionally biased region" description="Polar residues" evidence="2">
    <location>
        <begin position="504"/>
        <end position="514"/>
    </location>
</feature>
<feature type="compositionally biased region" description="Polar residues" evidence="2">
    <location>
        <begin position="650"/>
        <end position="660"/>
    </location>
</feature>
<feature type="region of interest" description="Disordered" evidence="2">
    <location>
        <begin position="909"/>
        <end position="1036"/>
    </location>
</feature>
<feature type="region of interest" description="Disordered" evidence="2">
    <location>
        <begin position="723"/>
        <end position="797"/>
    </location>
</feature>
<feature type="compositionally biased region" description="Acidic residues" evidence="2">
    <location>
        <begin position="1157"/>
        <end position="1167"/>
    </location>
</feature>
<dbReference type="Pfam" id="PF10650">
    <property type="entry name" value="zf-C3H1"/>
    <property type="match status" value="1"/>
</dbReference>
<dbReference type="Proteomes" id="UP000664203">
    <property type="component" value="Unassembled WGS sequence"/>
</dbReference>
<feature type="compositionally biased region" description="Basic and acidic residues" evidence="2">
    <location>
        <begin position="515"/>
        <end position="543"/>
    </location>
</feature>
<feature type="region of interest" description="Disordered" evidence="2">
    <location>
        <begin position="681"/>
        <end position="709"/>
    </location>
</feature>
<feature type="compositionally biased region" description="Basic and acidic residues" evidence="2">
    <location>
        <begin position="1215"/>
        <end position="1231"/>
    </location>
</feature>
<feature type="compositionally biased region" description="Acidic residues" evidence="2">
    <location>
        <begin position="1193"/>
        <end position="1204"/>
    </location>
</feature>
<gene>
    <name evidence="4" type="ORF">ALECFALPRED_009860</name>
</gene>
<feature type="compositionally biased region" description="Acidic residues" evidence="2">
    <location>
        <begin position="164"/>
        <end position="174"/>
    </location>
</feature>
<feature type="compositionally biased region" description="Polar residues" evidence="2">
    <location>
        <begin position="828"/>
        <end position="842"/>
    </location>
</feature>
<feature type="compositionally biased region" description="Polar residues" evidence="2">
    <location>
        <begin position="176"/>
        <end position="193"/>
    </location>
</feature>
<feature type="region of interest" description="Disordered" evidence="2">
    <location>
        <begin position="110"/>
        <end position="133"/>
    </location>
</feature>
<dbReference type="InterPro" id="IPR019607">
    <property type="entry name" value="Putative_zinc-finger_domain"/>
</dbReference>
<feature type="region of interest" description="Disordered" evidence="2">
    <location>
        <begin position="394"/>
        <end position="415"/>
    </location>
</feature>
<feature type="region of interest" description="Disordered" evidence="2">
    <location>
        <begin position="261"/>
        <end position="289"/>
    </location>
</feature>
<organism evidence="4 5">
    <name type="scientific">Alectoria fallacina</name>
    <dbReference type="NCBI Taxonomy" id="1903189"/>
    <lineage>
        <taxon>Eukaryota</taxon>
        <taxon>Fungi</taxon>
        <taxon>Dikarya</taxon>
        <taxon>Ascomycota</taxon>
        <taxon>Pezizomycotina</taxon>
        <taxon>Lecanoromycetes</taxon>
        <taxon>OSLEUM clade</taxon>
        <taxon>Lecanoromycetidae</taxon>
        <taxon>Lecanorales</taxon>
        <taxon>Lecanorineae</taxon>
        <taxon>Parmeliaceae</taxon>
        <taxon>Alectoria</taxon>
    </lineage>
</organism>
<feature type="coiled-coil region" evidence="1">
    <location>
        <begin position="797"/>
        <end position="824"/>
    </location>
</feature>
<feature type="compositionally biased region" description="Basic and acidic residues" evidence="2">
    <location>
        <begin position="990"/>
        <end position="1027"/>
    </location>
</feature>
<feature type="domain" description="Putative zinc-finger" evidence="3">
    <location>
        <begin position="1415"/>
        <end position="1435"/>
    </location>
</feature>
<evidence type="ECO:0000256" key="2">
    <source>
        <dbReference type="SAM" id="MobiDB-lite"/>
    </source>
</evidence>
<accession>A0A8H3EWU3</accession>
<dbReference type="OrthoDB" id="1922977at2759"/>
<feature type="compositionally biased region" description="Polar residues" evidence="2">
    <location>
        <begin position="261"/>
        <end position="276"/>
    </location>
</feature>
<feature type="compositionally biased region" description="Low complexity" evidence="2">
    <location>
        <begin position="32"/>
        <end position="45"/>
    </location>
</feature>
<comment type="caution">
    <text evidence="4">The sequence shown here is derived from an EMBL/GenBank/DDBJ whole genome shotgun (WGS) entry which is preliminary data.</text>
</comment>
<feature type="compositionally biased region" description="Polar residues" evidence="2">
    <location>
        <begin position="1334"/>
        <end position="1343"/>
    </location>
</feature>
<proteinExistence type="predicted"/>
<evidence type="ECO:0000259" key="3">
    <source>
        <dbReference type="Pfam" id="PF10650"/>
    </source>
</evidence>
<reference evidence="4" key="1">
    <citation type="submission" date="2021-03" db="EMBL/GenBank/DDBJ databases">
        <authorList>
            <person name="Tagirdzhanova G."/>
        </authorList>
    </citation>
    <scope>NUCLEOTIDE SEQUENCE</scope>
</reference>
<evidence type="ECO:0000313" key="5">
    <source>
        <dbReference type="Proteomes" id="UP000664203"/>
    </source>
</evidence>
<feature type="compositionally biased region" description="Polar residues" evidence="2">
    <location>
        <begin position="555"/>
        <end position="574"/>
    </location>
</feature>
<feature type="compositionally biased region" description="Polar residues" evidence="2">
    <location>
        <begin position="935"/>
        <end position="945"/>
    </location>
</feature>
<feature type="compositionally biased region" description="Polar residues" evidence="2">
    <location>
        <begin position="631"/>
        <end position="641"/>
    </location>
</feature>
<feature type="compositionally biased region" description="Polar residues" evidence="2">
    <location>
        <begin position="1311"/>
        <end position="1325"/>
    </location>
</feature>
<feature type="compositionally biased region" description="Basic and acidic residues" evidence="2">
    <location>
        <begin position="194"/>
        <end position="204"/>
    </location>
</feature>
<feature type="compositionally biased region" description="Polar residues" evidence="2">
    <location>
        <begin position="1140"/>
        <end position="1149"/>
    </location>
</feature>
<feature type="compositionally biased region" description="Pro residues" evidence="2">
    <location>
        <begin position="1"/>
        <end position="10"/>
    </location>
</feature>
<feature type="region of interest" description="Disordered" evidence="2">
    <location>
        <begin position="824"/>
        <end position="871"/>
    </location>
</feature>
<dbReference type="EMBL" id="CAJPDR010000078">
    <property type="protein sequence ID" value="CAF9914951.1"/>
    <property type="molecule type" value="Genomic_DNA"/>
</dbReference>
<protein>
    <recommendedName>
        <fullName evidence="3">Putative zinc-finger domain-containing protein</fullName>
    </recommendedName>
</protein>
<keyword evidence="1" id="KW-0175">Coiled coil</keyword>
<feature type="region of interest" description="Disordered" evidence="2">
    <location>
        <begin position="1100"/>
        <end position="1343"/>
    </location>
</feature>
<sequence>MSNYPPPPKFGTPFNPNVHMEPPVGSYDHGLPQYPYPYQKPSSSYRPGQTSGIRMTPHTNANTHSFRSNAQGVTTPSSENEGNGAPYALYGGHIQYSAFQNPAFPPIPFAHGASSHEARPFSQPSTNSNLTSNSGAFLSNLHVTADVQSTNIEDSDTVPPALSELEDGELDDGVVENNTGHSRASTTTSSEMSQHNRHEKEDPANRGSGHRSTNAPHKPLPGLNQDSLATPNSQISTASQLQPYSVQNGFVDNSDYSLFSRTAESRSAQPQLSTKITGRGSKEASPQSVGQKMEEAKQALRDLHSQGFDFSQIVNTGLNPNVLRKLYTNIGIPATASSNLMQQKIVKPRAVARDVPTESVPGAATVGIHVQHTKSQQRDSSSDVLGNDTLPHLVTEERKINSQPPGAVAKNEGKSVQIQASVTKFSGLNPLGKASGSKAGETKIIDRKEYIARMLAAKAGKHAVSATSPVPVKTSPIGDSGASAQVRSSDAAAAIIPATTQQASNELVDTTSGTQKEDSDVEAKRKAQTDLARQKIEALKLRESIQQPARPETISGATRHSQQSPAKGTPNVPTEGSIPIPRPLPSRQSSYFSPASRKPPFSIPGLFMTSDAPEPVNPSRPLANEGFAVSPQKTSYATSDSSKQDLHTHATVSAQSPTRDNMSHLPDVSVDLNSLPAIIATTTSSNRKRQKASDFIDSPSTRVKRPLGQQEDISVIIDISDDEVSNNTSGDDSLDIDIAGRRDSLSRKPQLVAPGNGKEKSIKNLPPLTDVPPRKKPVAMTPPAAHASGQTGEVKGLKSKEMEIEAMNRKIAELEQRIAFKVKRTASRTHSPGSSGHVTISPSPGEASHQINGAPNVPMSASESRNGDVEHIGNRESFIALVGGTESAAAERLNAEQQLEEVEIAKAEAERSLAAEISRASATDQLTREEPMRTPQAQEQSNLQKGEQRFKDEEQKQTYAEEQRQLKVSQIQRAREEENKKSRQQQVHLHLQEQEQRQAQEALHERLQEHELKRSVNDQRQARKSEIESGLPLLDAEVEKTRKRLEFLRQEIAGLETELQKGVKGRQGLIEELNNLSPIREALPGPMELDSYDLGDLLKQSTSKEETPAVTKPSTSVDMVPNSDPTKLPGAVRNGGVVQEKTSSPQAALSTRAADDWMSDGELEEAIMDMSRSGVDEAELSPYSPKPISEVQDVSDFDDDDENYEPPSEISITQRQERDPDAVLLHQDFETAKANLPAAPQEQPSADQDAEPKEKSTSGEPSPDANANMAGDERSQRSLSHRPSLAAASDPDDYEPPEPAPLGEGVARPAQTLSVDSEKSFSPPNVETKESVAPASSESTTAVRRQVSVDAITVGAKSHSVQKSEPNRKMGHFTPYQSPLKQFKSFRYHPQYLKEVSNGFRSLTYSHTINPEIPLCRYELDGVCNDDSCQSQHLRSIGLSDDKILVDLGAKPDDGSSPDEFGNGLREIIHDIRSRKIRDFNIVAGEITAYRAKYLGDSSKVLPL</sequence>
<name>A0A8H3EWU3_9LECA</name>
<feature type="region of interest" description="Disordered" evidence="2">
    <location>
        <begin position="149"/>
        <end position="230"/>
    </location>
</feature>
<feature type="region of interest" description="Disordered" evidence="2">
    <location>
        <begin position="503"/>
        <end position="663"/>
    </location>
</feature>
<feature type="compositionally biased region" description="Basic and acidic residues" evidence="2">
    <location>
        <begin position="946"/>
        <end position="965"/>
    </location>
</feature>